<dbReference type="EMBL" id="JARIHO010000012">
    <property type="protein sequence ID" value="KAJ7352449.1"/>
    <property type="molecule type" value="Genomic_DNA"/>
</dbReference>
<comment type="caution">
    <text evidence="1">The sequence shown here is derived from an EMBL/GenBank/DDBJ whole genome shotgun (WGS) entry which is preliminary data.</text>
</comment>
<dbReference type="AlphaFoldDB" id="A0AAD7AA71"/>
<dbReference type="InterPro" id="IPR036396">
    <property type="entry name" value="Cyt_P450_sf"/>
</dbReference>
<dbReference type="Proteomes" id="UP001218218">
    <property type="component" value="Unassembled WGS sequence"/>
</dbReference>
<sequence>MAGPPSPSLLLGNFKQMADDALLTDKWRREFGPNFTFKGLFSVRELHTSDTKAISHIIARNVVYQKAPVSRYAIKRLFGSGMSFIKLLL</sequence>
<dbReference type="SUPFAM" id="SSF48264">
    <property type="entry name" value="Cytochrome P450"/>
    <property type="match status" value="1"/>
</dbReference>
<name>A0AAD7AA71_9AGAR</name>
<dbReference type="GO" id="GO:0005506">
    <property type="term" value="F:iron ion binding"/>
    <property type="evidence" value="ECO:0007669"/>
    <property type="project" value="InterPro"/>
</dbReference>
<reference evidence="1" key="1">
    <citation type="submission" date="2023-03" db="EMBL/GenBank/DDBJ databases">
        <title>Massive genome expansion in bonnet fungi (Mycena s.s.) driven by repeated elements and novel gene families across ecological guilds.</title>
        <authorList>
            <consortium name="Lawrence Berkeley National Laboratory"/>
            <person name="Harder C.B."/>
            <person name="Miyauchi S."/>
            <person name="Viragh M."/>
            <person name="Kuo A."/>
            <person name="Thoen E."/>
            <person name="Andreopoulos B."/>
            <person name="Lu D."/>
            <person name="Skrede I."/>
            <person name="Drula E."/>
            <person name="Henrissat B."/>
            <person name="Morin E."/>
            <person name="Kohler A."/>
            <person name="Barry K."/>
            <person name="LaButti K."/>
            <person name="Morin E."/>
            <person name="Salamov A."/>
            <person name="Lipzen A."/>
            <person name="Mereny Z."/>
            <person name="Hegedus B."/>
            <person name="Baldrian P."/>
            <person name="Stursova M."/>
            <person name="Weitz H."/>
            <person name="Taylor A."/>
            <person name="Grigoriev I.V."/>
            <person name="Nagy L.G."/>
            <person name="Martin F."/>
            <person name="Kauserud H."/>
        </authorList>
    </citation>
    <scope>NUCLEOTIDE SEQUENCE</scope>
    <source>
        <strain evidence="1">CBHHK002</strain>
    </source>
</reference>
<dbReference type="GO" id="GO:0020037">
    <property type="term" value="F:heme binding"/>
    <property type="evidence" value="ECO:0007669"/>
    <property type="project" value="InterPro"/>
</dbReference>
<dbReference type="GO" id="GO:0016705">
    <property type="term" value="F:oxidoreductase activity, acting on paired donors, with incorporation or reduction of molecular oxygen"/>
    <property type="evidence" value="ECO:0007669"/>
    <property type="project" value="InterPro"/>
</dbReference>
<proteinExistence type="predicted"/>
<evidence type="ECO:0000313" key="2">
    <source>
        <dbReference type="Proteomes" id="UP001218218"/>
    </source>
</evidence>
<evidence type="ECO:0000313" key="1">
    <source>
        <dbReference type="EMBL" id="KAJ7352449.1"/>
    </source>
</evidence>
<dbReference type="Gene3D" id="1.10.630.10">
    <property type="entry name" value="Cytochrome P450"/>
    <property type="match status" value="1"/>
</dbReference>
<protein>
    <submittedName>
        <fullName evidence="1">Uncharacterized protein</fullName>
    </submittedName>
</protein>
<keyword evidence="2" id="KW-1185">Reference proteome</keyword>
<gene>
    <name evidence="1" type="ORF">DFH08DRAFT_858962</name>
</gene>
<accession>A0AAD7AA71</accession>
<dbReference type="GO" id="GO:0004497">
    <property type="term" value="F:monooxygenase activity"/>
    <property type="evidence" value="ECO:0007669"/>
    <property type="project" value="InterPro"/>
</dbReference>
<organism evidence="1 2">
    <name type="scientific">Mycena albidolilacea</name>
    <dbReference type="NCBI Taxonomy" id="1033008"/>
    <lineage>
        <taxon>Eukaryota</taxon>
        <taxon>Fungi</taxon>
        <taxon>Dikarya</taxon>
        <taxon>Basidiomycota</taxon>
        <taxon>Agaricomycotina</taxon>
        <taxon>Agaricomycetes</taxon>
        <taxon>Agaricomycetidae</taxon>
        <taxon>Agaricales</taxon>
        <taxon>Marasmiineae</taxon>
        <taxon>Mycenaceae</taxon>
        <taxon>Mycena</taxon>
    </lineage>
</organism>